<dbReference type="SUPFAM" id="SSF55729">
    <property type="entry name" value="Acyl-CoA N-acyltransferases (Nat)"/>
    <property type="match status" value="1"/>
</dbReference>
<proteinExistence type="predicted"/>
<accession>A0AAP2Z8J8</accession>
<dbReference type="InterPro" id="IPR016181">
    <property type="entry name" value="Acyl_CoA_acyltransferase"/>
</dbReference>
<dbReference type="InterPro" id="IPR051908">
    <property type="entry name" value="Ribosomal_N-acetyltransferase"/>
</dbReference>
<dbReference type="Pfam" id="PF13302">
    <property type="entry name" value="Acetyltransf_3"/>
    <property type="match status" value="1"/>
</dbReference>
<dbReference type="PANTHER" id="PTHR43441">
    <property type="entry name" value="RIBOSOMAL-PROTEIN-SERINE ACETYLTRANSFERASE"/>
    <property type="match status" value="1"/>
</dbReference>
<sequence length="211" mass="23826">MFPRTIETERLRLEAIHRDSLETATHFEFYEICSSDPGIDEVTEYVTWEPHQTPKETLEFVEAVSNKRDENEGTSYLIYPRESEDGAGEIAGGAGFGIDWEARTMTLGCWLRKRYWGRGYSGERAAAFMKLAFEMLDLDLVAATADVENKKSNVAIERYTERHGGGRDGLVRNGAGIGGEPADVYRYTVSRDEYLESDPRTASIRFPGFES</sequence>
<keyword evidence="3" id="KW-1185">Reference proteome</keyword>
<dbReference type="Proteomes" id="UP001321047">
    <property type="component" value="Unassembled WGS sequence"/>
</dbReference>
<reference evidence="2 3" key="1">
    <citation type="submission" date="2022-09" db="EMBL/GenBank/DDBJ databases">
        <title>Enrichment on poylsaccharides allowed isolation of novel metabolic and taxonomic groups of Haloarchaea.</title>
        <authorList>
            <person name="Sorokin D.Y."/>
            <person name="Elcheninov A.G."/>
            <person name="Khizhniak T.V."/>
            <person name="Kolganova T.V."/>
            <person name="Kublanov I.V."/>
        </authorList>
    </citation>
    <scope>NUCLEOTIDE SEQUENCE [LARGE SCALE GENOMIC DNA]</scope>
    <source>
        <strain evidence="2 3">AArc-curdl1</strain>
    </source>
</reference>
<dbReference type="InterPro" id="IPR000182">
    <property type="entry name" value="GNAT_dom"/>
</dbReference>
<dbReference type="GO" id="GO:0008999">
    <property type="term" value="F:protein-N-terminal-alanine acetyltransferase activity"/>
    <property type="evidence" value="ECO:0007669"/>
    <property type="project" value="TreeGrafter"/>
</dbReference>
<protein>
    <submittedName>
        <fullName evidence="2">GNAT family N-acetyltransferase</fullName>
    </submittedName>
</protein>
<evidence type="ECO:0000313" key="2">
    <source>
        <dbReference type="EMBL" id="MCU4752253.1"/>
    </source>
</evidence>
<feature type="domain" description="N-acetyltransferase" evidence="1">
    <location>
        <begin position="40"/>
        <end position="158"/>
    </location>
</feature>
<evidence type="ECO:0000313" key="3">
    <source>
        <dbReference type="Proteomes" id="UP001321047"/>
    </source>
</evidence>
<dbReference type="EMBL" id="JAOPJZ010000006">
    <property type="protein sequence ID" value="MCU4752253.1"/>
    <property type="molecule type" value="Genomic_DNA"/>
</dbReference>
<comment type="caution">
    <text evidence="2">The sequence shown here is derived from an EMBL/GenBank/DDBJ whole genome shotgun (WGS) entry which is preliminary data.</text>
</comment>
<dbReference type="Gene3D" id="3.40.630.30">
    <property type="match status" value="1"/>
</dbReference>
<dbReference type="GO" id="GO:1990189">
    <property type="term" value="F:protein N-terminal-serine acetyltransferase activity"/>
    <property type="evidence" value="ECO:0007669"/>
    <property type="project" value="TreeGrafter"/>
</dbReference>
<dbReference type="GO" id="GO:0005737">
    <property type="term" value="C:cytoplasm"/>
    <property type="evidence" value="ECO:0007669"/>
    <property type="project" value="TreeGrafter"/>
</dbReference>
<name>A0AAP2Z8J8_9EURY</name>
<evidence type="ECO:0000259" key="1">
    <source>
        <dbReference type="Pfam" id="PF13302"/>
    </source>
</evidence>
<dbReference type="PANTHER" id="PTHR43441:SF11">
    <property type="entry name" value="RIBOSOMAL-PROTEIN-SERINE ACETYLTRANSFERASE"/>
    <property type="match status" value="1"/>
</dbReference>
<dbReference type="AlphaFoldDB" id="A0AAP2Z8J8"/>
<gene>
    <name evidence="2" type="ORF">OB919_09680</name>
</gene>
<organism evidence="2 3">
    <name type="scientific">Natronosalvus hydrolyticus</name>
    <dbReference type="NCBI Taxonomy" id="2979988"/>
    <lineage>
        <taxon>Archaea</taxon>
        <taxon>Methanobacteriati</taxon>
        <taxon>Methanobacteriota</taxon>
        <taxon>Stenosarchaea group</taxon>
        <taxon>Halobacteria</taxon>
        <taxon>Halobacteriales</taxon>
        <taxon>Natrialbaceae</taxon>
        <taxon>Natronosalvus</taxon>
    </lineage>
</organism>